<evidence type="ECO:0008006" key="4">
    <source>
        <dbReference type="Google" id="ProtNLM"/>
    </source>
</evidence>
<feature type="signal peptide" evidence="2">
    <location>
        <begin position="1"/>
        <end position="24"/>
    </location>
</feature>
<evidence type="ECO:0000256" key="1">
    <source>
        <dbReference type="SAM" id="MobiDB-lite"/>
    </source>
</evidence>
<proteinExistence type="predicted"/>
<protein>
    <recommendedName>
        <fullName evidence="4">RxLR effector protein</fullName>
    </recommendedName>
</protein>
<evidence type="ECO:0000256" key="2">
    <source>
        <dbReference type="SAM" id="SignalP"/>
    </source>
</evidence>
<evidence type="ECO:0000313" key="3">
    <source>
        <dbReference type="EMBL" id="CAE0722690.1"/>
    </source>
</evidence>
<gene>
    <name evidence="3" type="ORF">PAUS00366_LOCUS15446</name>
</gene>
<dbReference type="AlphaFoldDB" id="A0A7S4APN0"/>
<feature type="region of interest" description="Disordered" evidence="1">
    <location>
        <begin position="48"/>
        <end position="122"/>
    </location>
</feature>
<feature type="compositionally biased region" description="Low complexity" evidence="1">
    <location>
        <begin position="96"/>
        <end position="118"/>
    </location>
</feature>
<name>A0A7S4APN0_9STRA</name>
<reference evidence="3" key="1">
    <citation type="submission" date="2021-01" db="EMBL/GenBank/DDBJ databases">
        <authorList>
            <person name="Corre E."/>
            <person name="Pelletier E."/>
            <person name="Niang G."/>
            <person name="Scheremetjew M."/>
            <person name="Finn R."/>
            <person name="Kale V."/>
            <person name="Holt S."/>
            <person name="Cochrane G."/>
            <person name="Meng A."/>
            <person name="Brown T."/>
            <person name="Cohen L."/>
        </authorList>
    </citation>
    <scope>NUCLEOTIDE SEQUENCE</scope>
    <source>
        <strain evidence="3">10249 10 AB</strain>
    </source>
</reference>
<feature type="chain" id="PRO_5030691769" description="RxLR effector protein" evidence="2">
    <location>
        <begin position="25"/>
        <end position="174"/>
    </location>
</feature>
<accession>A0A7S4APN0</accession>
<feature type="compositionally biased region" description="Low complexity" evidence="1">
    <location>
        <begin position="61"/>
        <end position="81"/>
    </location>
</feature>
<sequence length="174" mass="18497">MFPFSVARIFKIAFLCWCFALVGGVSVSAANDIGIVDAVDADVDATTTRTTKQHEHYHDLTTSATTIRTTRQRQRQPTSISKDNPARFDTVRVPRATQQQNAPNATAGPQSSSSSSGTGAEGAGFGVVVDVVPDESTRPPLKGMRTAGGVSSHNDAPSTLFRVCSVLHLLLLLL</sequence>
<keyword evidence="2" id="KW-0732">Signal</keyword>
<organism evidence="3">
    <name type="scientific">Pseudo-nitzschia australis</name>
    <dbReference type="NCBI Taxonomy" id="44445"/>
    <lineage>
        <taxon>Eukaryota</taxon>
        <taxon>Sar</taxon>
        <taxon>Stramenopiles</taxon>
        <taxon>Ochrophyta</taxon>
        <taxon>Bacillariophyta</taxon>
        <taxon>Bacillariophyceae</taxon>
        <taxon>Bacillariophycidae</taxon>
        <taxon>Bacillariales</taxon>
        <taxon>Bacillariaceae</taxon>
        <taxon>Pseudo-nitzschia</taxon>
    </lineage>
</organism>
<dbReference type="EMBL" id="HBIX01022070">
    <property type="protein sequence ID" value="CAE0722690.1"/>
    <property type="molecule type" value="Transcribed_RNA"/>
</dbReference>